<feature type="region of interest" description="Disordered" evidence="5">
    <location>
        <begin position="27"/>
        <end position="48"/>
    </location>
</feature>
<keyword evidence="2" id="KW-0863">Zinc-finger</keyword>
<dbReference type="SUPFAM" id="SSF109635">
    <property type="entry name" value="DnaK suppressor protein DksA, alpha-hairpin domain"/>
    <property type="match status" value="1"/>
</dbReference>
<dbReference type="SUPFAM" id="SSF57716">
    <property type="entry name" value="Glucocorticoid receptor-like (DNA-binding domain)"/>
    <property type="match status" value="1"/>
</dbReference>
<dbReference type="PANTHER" id="PTHR33823">
    <property type="entry name" value="RNA POLYMERASE-BINDING TRANSCRIPTION FACTOR DKSA-RELATED"/>
    <property type="match status" value="1"/>
</dbReference>
<evidence type="ECO:0000256" key="4">
    <source>
        <dbReference type="PROSITE-ProRule" id="PRU00510"/>
    </source>
</evidence>
<comment type="caution">
    <text evidence="7">The sequence shown here is derived from an EMBL/GenBank/DDBJ whole genome shotgun (WGS) entry which is preliminary data.</text>
</comment>
<evidence type="ECO:0000256" key="1">
    <source>
        <dbReference type="ARBA" id="ARBA00022723"/>
    </source>
</evidence>
<dbReference type="AlphaFoldDB" id="A0A9D9DXL9"/>
<protein>
    <submittedName>
        <fullName evidence="7">TraR/DksA family transcriptional regulator</fullName>
    </submittedName>
</protein>
<dbReference type="InterPro" id="IPR037187">
    <property type="entry name" value="DnaK_N"/>
</dbReference>
<organism evidence="7 8">
    <name type="scientific">Candidatus Ornithospirochaeta stercoripullorum</name>
    <dbReference type="NCBI Taxonomy" id="2840899"/>
    <lineage>
        <taxon>Bacteria</taxon>
        <taxon>Pseudomonadati</taxon>
        <taxon>Spirochaetota</taxon>
        <taxon>Spirochaetia</taxon>
        <taxon>Spirochaetales</taxon>
        <taxon>Spirochaetaceae</taxon>
        <taxon>Spirochaetaceae incertae sedis</taxon>
        <taxon>Candidatus Ornithospirochaeta</taxon>
    </lineage>
</organism>
<evidence type="ECO:0000313" key="8">
    <source>
        <dbReference type="Proteomes" id="UP000823615"/>
    </source>
</evidence>
<dbReference type="Pfam" id="PF01258">
    <property type="entry name" value="zf-dskA_traR"/>
    <property type="match status" value="1"/>
</dbReference>
<keyword evidence="1" id="KW-0479">Metal-binding</keyword>
<proteinExistence type="predicted"/>
<evidence type="ECO:0000259" key="6">
    <source>
        <dbReference type="Pfam" id="PF01258"/>
    </source>
</evidence>
<dbReference type="PANTHER" id="PTHR33823:SF4">
    <property type="entry name" value="GENERAL STRESS PROTEIN 16O"/>
    <property type="match status" value="1"/>
</dbReference>
<evidence type="ECO:0000313" key="7">
    <source>
        <dbReference type="EMBL" id="MBO8435917.1"/>
    </source>
</evidence>
<name>A0A9D9DXL9_9SPIO</name>
<feature type="domain" description="Zinc finger DksA/TraR C4-type" evidence="6">
    <location>
        <begin position="80"/>
        <end position="114"/>
    </location>
</feature>
<dbReference type="GO" id="GO:0008270">
    <property type="term" value="F:zinc ion binding"/>
    <property type="evidence" value="ECO:0007669"/>
    <property type="project" value="UniProtKB-KW"/>
</dbReference>
<keyword evidence="3" id="KW-0862">Zinc</keyword>
<evidence type="ECO:0000256" key="5">
    <source>
        <dbReference type="SAM" id="MobiDB-lite"/>
    </source>
</evidence>
<reference evidence="7" key="1">
    <citation type="submission" date="2020-10" db="EMBL/GenBank/DDBJ databases">
        <authorList>
            <person name="Gilroy R."/>
        </authorList>
    </citation>
    <scope>NUCLEOTIDE SEQUENCE</scope>
    <source>
        <strain evidence="7">7293</strain>
    </source>
</reference>
<gene>
    <name evidence="7" type="ORF">IAA97_02950</name>
</gene>
<feature type="zinc finger region" description="dksA C4-type" evidence="4">
    <location>
        <begin position="85"/>
        <end position="109"/>
    </location>
</feature>
<reference evidence="7" key="2">
    <citation type="journal article" date="2021" name="PeerJ">
        <title>Extensive microbial diversity within the chicken gut microbiome revealed by metagenomics and culture.</title>
        <authorList>
            <person name="Gilroy R."/>
            <person name="Ravi A."/>
            <person name="Getino M."/>
            <person name="Pursley I."/>
            <person name="Horton D.L."/>
            <person name="Alikhan N.F."/>
            <person name="Baker D."/>
            <person name="Gharbi K."/>
            <person name="Hall N."/>
            <person name="Watson M."/>
            <person name="Adriaenssens E.M."/>
            <person name="Foster-Nyarko E."/>
            <person name="Jarju S."/>
            <person name="Secka A."/>
            <person name="Antonio M."/>
            <person name="Oren A."/>
            <person name="Chaudhuri R.R."/>
            <person name="La Ragione R."/>
            <person name="Hildebrand F."/>
            <person name="Pallen M.J."/>
        </authorList>
    </citation>
    <scope>NUCLEOTIDE SEQUENCE</scope>
    <source>
        <strain evidence="7">7293</strain>
    </source>
</reference>
<dbReference type="Gene3D" id="1.20.120.910">
    <property type="entry name" value="DksA, coiled-coil domain"/>
    <property type="match status" value="1"/>
</dbReference>
<dbReference type="Proteomes" id="UP000823615">
    <property type="component" value="Unassembled WGS sequence"/>
</dbReference>
<sequence>MDDFTKEMEEKLLAARDELMKKLNSEEDDFRNEAQASSGRGDSSDLASDEGVYRKMEALNAMDAKKLKAIENALKRISDGKYGYCLQCGKKIPEGRLRAIPEAVLCVDCKSQNERNGI</sequence>
<accession>A0A9D9DXL9</accession>
<dbReference type="EMBL" id="JADIMT010000038">
    <property type="protein sequence ID" value="MBO8435917.1"/>
    <property type="molecule type" value="Genomic_DNA"/>
</dbReference>
<dbReference type="PROSITE" id="PS51128">
    <property type="entry name" value="ZF_DKSA_2"/>
    <property type="match status" value="1"/>
</dbReference>
<dbReference type="InterPro" id="IPR000962">
    <property type="entry name" value="Znf_DskA_TraR"/>
</dbReference>
<evidence type="ECO:0000256" key="3">
    <source>
        <dbReference type="ARBA" id="ARBA00022833"/>
    </source>
</evidence>
<evidence type="ECO:0000256" key="2">
    <source>
        <dbReference type="ARBA" id="ARBA00022771"/>
    </source>
</evidence>